<dbReference type="FunFam" id="3.80.10.10:FF:001438">
    <property type="entry name" value="Uncharacterized protein"/>
    <property type="match status" value="1"/>
</dbReference>
<keyword evidence="6" id="KW-0677">Repeat</keyword>
<evidence type="ECO:0000256" key="2">
    <source>
        <dbReference type="ARBA" id="ARBA00022475"/>
    </source>
</evidence>
<dbReference type="SUPFAM" id="SSF52058">
    <property type="entry name" value="L domain-like"/>
    <property type="match status" value="2"/>
</dbReference>
<dbReference type="GO" id="GO:0005886">
    <property type="term" value="C:plasma membrane"/>
    <property type="evidence" value="ECO:0007669"/>
    <property type="project" value="UniProtKB-SubCell"/>
</dbReference>
<dbReference type="AlphaFoldDB" id="A0A7R9IER2"/>
<evidence type="ECO:0000256" key="8">
    <source>
        <dbReference type="ARBA" id="ARBA00023136"/>
    </source>
</evidence>
<keyword evidence="7" id="KW-1133">Transmembrane helix</keyword>
<dbReference type="Gene3D" id="3.80.10.10">
    <property type="entry name" value="Ribonuclease Inhibitor"/>
    <property type="match status" value="4"/>
</dbReference>
<dbReference type="InterPro" id="IPR001611">
    <property type="entry name" value="Leu-rich_rpt"/>
</dbReference>
<evidence type="ECO:0000256" key="1">
    <source>
        <dbReference type="ARBA" id="ARBA00004236"/>
    </source>
</evidence>
<dbReference type="EMBL" id="OE001519">
    <property type="protein sequence ID" value="CAD7456986.1"/>
    <property type="molecule type" value="Genomic_DNA"/>
</dbReference>
<dbReference type="InterPro" id="IPR032675">
    <property type="entry name" value="LRR_dom_sf"/>
</dbReference>
<keyword evidence="4" id="KW-0812">Transmembrane</keyword>
<protein>
    <submittedName>
        <fullName evidence="10">Uncharacterized protein</fullName>
    </submittedName>
</protein>
<dbReference type="PANTHER" id="PTHR45617:SF172">
    <property type="entry name" value="LEUCINE-RICH REPEAT-CONTAINING PROTEIN 15-LIKE"/>
    <property type="match status" value="1"/>
</dbReference>
<keyword evidence="8" id="KW-0472">Membrane</keyword>
<dbReference type="PROSITE" id="PS51450">
    <property type="entry name" value="LRR"/>
    <property type="match status" value="4"/>
</dbReference>
<sequence>MEASKLLDKGTKSTPKEWKTIFGKNTFSTPDRDSNLDLPVISSPVYRESSALDHVATETDTANHLCLALVRRNGRDSTSVVRLLFEIKLLATDPKVQGLIPGVYSLVCEAVGLKWCQHIHNTPCQVSVGILISSRSRLATLLVRAQVLKLAAMRSWGLTFCCLALFCSAQVYSDCPEKCTCYGFAITFVDCVKAGLESIPQNLNTNLYAIEISYNNISSIPPNAFSKYEGLVRAELQHNNIRTIEPGAFNNLRGISFLYLENNKISSLNPNIFNNLESLTWLDLENNIIGTLEAGVFGNLSKLQWLDLDSNRLVHIDVGTFRGLSSLARLFISFNKVEEIEKGLFSDLVSLISMNLIRNRIKRIEPGAFKSLTKLNTLNIDYNFIEDIEMDTFLGLENLSSLSMDSNLLKIIKRNTFAKLVNLTTLSLINNTIEEIETDAFIGLWKLQNLLISSNHLSRLDEGCFDHLKGLSILDLSNNKIHVVGPNDFKFLVNLTTLSLSTNRIRCVHPDSFVTNTKLTTLSLDANSHIVLPTNESLINSDSLETLYLSKCNIRKLPSRIFQNTSKLDTISLHNNLLETFDKSTFSHLNNLNHLDFYNNPFTCDCILGNAWKWANERKITISARCSNPPEYSGMSWKILNQTSCNSVPTVKEKEVGVIVTCRNYKYDYILDPDEPDTTLIPPESPEPQNVPPSEQNSHWQPCPSQEPLKQMVEPVGGICSSILYVLVLDLGQLGAAILACPTVCWQDWVPV</sequence>
<dbReference type="SMART" id="SM00365">
    <property type="entry name" value="LRR_SD22"/>
    <property type="match status" value="4"/>
</dbReference>
<accession>A0A7R9IER2</accession>
<keyword evidence="3" id="KW-0433">Leucine-rich repeat</keyword>
<dbReference type="SMART" id="SM00369">
    <property type="entry name" value="LRR_TYP"/>
    <property type="match status" value="15"/>
</dbReference>
<dbReference type="PANTHER" id="PTHR45617">
    <property type="entry name" value="LEUCINE RICH REPEAT FAMILY PROTEIN"/>
    <property type="match status" value="1"/>
</dbReference>
<evidence type="ECO:0000313" key="10">
    <source>
        <dbReference type="EMBL" id="CAD7456986.1"/>
    </source>
</evidence>
<gene>
    <name evidence="10" type="ORF">TTEB3V08_LOCUS4997</name>
</gene>
<keyword evidence="5" id="KW-0732">Signal</keyword>
<name>A0A7R9IER2_9NEOP</name>
<evidence type="ECO:0000256" key="6">
    <source>
        <dbReference type="ARBA" id="ARBA00022737"/>
    </source>
</evidence>
<evidence type="ECO:0000256" key="7">
    <source>
        <dbReference type="ARBA" id="ARBA00022989"/>
    </source>
</evidence>
<feature type="region of interest" description="Disordered" evidence="9">
    <location>
        <begin position="676"/>
        <end position="704"/>
    </location>
</feature>
<evidence type="ECO:0000256" key="4">
    <source>
        <dbReference type="ARBA" id="ARBA00022692"/>
    </source>
</evidence>
<evidence type="ECO:0000256" key="5">
    <source>
        <dbReference type="ARBA" id="ARBA00022729"/>
    </source>
</evidence>
<dbReference type="InterPro" id="IPR003591">
    <property type="entry name" value="Leu-rich_rpt_typical-subtyp"/>
</dbReference>
<evidence type="ECO:0000256" key="3">
    <source>
        <dbReference type="ARBA" id="ARBA00022614"/>
    </source>
</evidence>
<comment type="subcellular location">
    <subcellularLocation>
        <location evidence="1">Cell membrane</location>
    </subcellularLocation>
</comment>
<reference evidence="10" key="1">
    <citation type="submission" date="2020-11" db="EMBL/GenBank/DDBJ databases">
        <authorList>
            <person name="Tran Van P."/>
        </authorList>
    </citation>
    <scope>NUCLEOTIDE SEQUENCE</scope>
</reference>
<keyword evidence="2" id="KW-1003">Cell membrane</keyword>
<organism evidence="10">
    <name type="scientific">Timema tahoe</name>
    <dbReference type="NCBI Taxonomy" id="61484"/>
    <lineage>
        <taxon>Eukaryota</taxon>
        <taxon>Metazoa</taxon>
        <taxon>Ecdysozoa</taxon>
        <taxon>Arthropoda</taxon>
        <taxon>Hexapoda</taxon>
        <taxon>Insecta</taxon>
        <taxon>Pterygota</taxon>
        <taxon>Neoptera</taxon>
        <taxon>Polyneoptera</taxon>
        <taxon>Phasmatodea</taxon>
        <taxon>Timematodea</taxon>
        <taxon>Timematoidea</taxon>
        <taxon>Timematidae</taxon>
        <taxon>Timema</taxon>
    </lineage>
</organism>
<dbReference type="Pfam" id="PF13855">
    <property type="entry name" value="LRR_8"/>
    <property type="match status" value="4"/>
</dbReference>
<evidence type="ECO:0000256" key="9">
    <source>
        <dbReference type="SAM" id="MobiDB-lite"/>
    </source>
</evidence>
<proteinExistence type="predicted"/>